<evidence type="ECO:0008006" key="5">
    <source>
        <dbReference type="Google" id="ProtNLM"/>
    </source>
</evidence>
<keyword evidence="1" id="KW-0472">Membrane</keyword>
<evidence type="ECO:0000313" key="4">
    <source>
        <dbReference type="Proteomes" id="UP000228533"/>
    </source>
</evidence>
<name>A0A2M6WT92_9BACT</name>
<evidence type="ECO:0000256" key="1">
    <source>
        <dbReference type="SAM" id="Phobius"/>
    </source>
</evidence>
<feature type="transmembrane region" description="Helical" evidence="1">
    <location>
        <begin position="54"/>
        <end position="79"/>
    </location>
</feature>
<feature type="signal peptide" evidence="2">
    <location>
        <begin position="1"/>
        <end position="22"/>
    </location>
</feature>
<sequence length="129" mass="14111">MGIAKWLMFLSVIGFLARPVLAQSNSDPIGPTAALDRLKVVAEPFNPSTDENTFISYLGYVLTVFFSMFGVIFTGLIIYAGYSWMTAAGDNTKVVRATSIIRNSIFGIIVVVGAYAIWQFIFVRVVQGS</sequence>
<keyword evidence="1" id="KW-0812">Transmembrane</keyword>
<accession>A0A2M6WT92</accession>
<dbReference type="AlphaFoldDB" id="A0A2M6WT92"/>
<dbReference type="EMBL" id="PFAM01000013">
    <property type="protein sequence ID" value="PIT96019.1"/>
    <property type="molecule type" value="Genomic_DNA"/>
</dbReference>
<organism evidence="3 4">
    <name type="scientific">Candidatus Falkowbacteria bacterium CG10_big_fil_rev_8_21_14_0_10_37_14</name>
    <dbReference type="NCBI Taxonomy" id="1974561"/>
    <lineage>
        <taxon>Bacteria</taxon>
        <taxon>Candidatus Falkowiibacteriota</taxon>
    </lineage>
</organism>
<feature type="chain" id="PRO_5014863295" description="Yip1 domain-containing protein" evidence="2">
    <location>
        <begin position="23"/>
        <end position="129"/>
    </location>
</feature>
<keyword evidence="1" id="KW-1133">Transmembrane helix</keyword>
<feature type="transmembrane region" description="Helical" evidence="1">
    <location>
        <begin position="100"/>
        <end position="121"/>
    </location>
</feature>
<keyword evidence="2" id="KW-0732">Signal</keyword>
<protein>
    <recommendedName>
        <fullName evidence="5">Yip1 domain-containing protein</fullName>
    </recommendedName>
</protein>
<evidence type="ECO:0000313" key="3">
    <source>
        <dbReference type="EMBL" id="PIT96019.1"/>
    </source>
</evidence>
<comment type="caution">
    <text evidence="3">The sequence shown here is derived from an EMBL/GenBank/DDBJ whole genome shotgun (WGS) entry which is preliminary data.</text>
</comment>
<dbReference type="Proteomes" id="UP000228533">
    <property type="component" value="Unassembled WGS sequence"/>
</dbReference>
<reference evidence="4" key="1">
    <citation type="submission" date="2017-09" db="EMBL/GenBank/DDBJ databases">
        <title>Depth-based differentiation of microbial function through sediment-hosted aquifers and enrichment of novel symbionts in the deep terrestrial subsurface.</title>
        <authorList>
            <person name="Probst A.J."/>
            <person name="Ladd B."/>
            <person name="Jarett J.K."/>
            <person name="Geller-Mcgrath D.E."/>
            <person name="Sieber C.M.K."/>
            <person name="Emerson J.B."/>
            <person name="Anantharaman K."/>
            <person name="Thomas B.C."/>
            <person name="Malmstrom R."/>
            <person name="Stieglmeier M."/>
            <person name="Klingl A."/>
            <person name="Woyke T."/>
            <person name="Ryan C.M."/>
            <person name="Banfield J.F."/>
        </authorList>
    </citation>
    <scope>NUCLEOTIDE SEQUENCE [LARGE SCALE GENOMIC DNA]</scope>
</reference>
<evidence type="ECO:0000256" key="2">
    <source>
        <dbReference type="SAM" id="SignalP"/>
    </source>
</evidence>
<proteinExistence type="predicted"/>
<gene>
    <name evidence="3" type="ORF">COT94_02015</name>
</gene>